<comment type="caution">
    <text evidence="3">The sequence shown here is derived from an EMBL/GenBank/DDBJ whole genome shotgun (WGS) entry which is preliminary data.</text>
</comment>
<gene>
    <name evidence="2" type="ORF">GCM10011572_37780</name>
    <name evidence="3" type="ORF">GM672_16480</name>
</gene>
<organism evidence="3 4">
    <name type="scientific">Pseudoduganella buxea</name>
    <dbReference type="NCBI Taxonomy" id="1949069"/>
    <lineage>
        <taxon>Bacteria</taxon>
        <taxon>Pseudomonadati</taxon>
        <taxon>Pseudomonadota</taxon>
        <taxon>Betaproteobacteria</taxon>
        <taxon>Burkholderiales</taxon>
        <taxon>Oxalobacteraceae</taxon>
        <taxon>Telluria group</taxon>
        <taxon>Pseudoduganella</taxon>
    </lineage>
</organism>
<keyword evidence="1" id="KW-0812">Transmembrane</keyword>
<evidence type="ECO:0000313" key="4">
    <source>
        <dbReference type="Proteomes" id="UP000430634"/>
    </source>
</evidence>
<feature type="transmembrane region" description="Helical" evidence="1">
    <location>
        <begin position="86"/>
        <end position="107"/>
    </location>
</feature>
<feature type="transmembrane region" description="Helical" evidence="1">
    <location>
        <begin position="12"/>
        <end position="30"/>
    </location>
</feature>
<dbReference type="Proteomes" id="UP000622638">
    <property type="component" value="Unassembled WGS sequence"/>
</dbReference>
<reference evidence="5" key="2">
    <citation type="journal article" date="2019" name="Int. J. Syst. Evol. Microbiol.">
        <title>The Global Catalogue of Microorganisms (GCM) 10K type strain sequencing project: providing services to taxonomists for standard genome sequencing and annotation.</title>
        <authorList>
            <consortium name="The Broad Institute Genomics Platform"/>
            <consortium name="The Broad Institute Genome Sequencing Center for Infectious Disease"/>
            <person name="Wu L."/>
            <person name="Ma J."/>
        </authorList>
    </citation>
    <scope>NUCLEOTIDE SEQUENCE [LARGE SCALE GENOMIC DNA]</scope>
    <source>
        <strain evidence="5">CGMCC 1.15931</strain>
    </source>
</reference>
<dbReference type="OrthoDB" id="8779446at2"/>
<keyword evidence="5" id="KW-1185">Reference proteome</keyword>
<feature type="transmembrane region" description="Helical" evidence="1">
    <location>
        <begin position="51"/>
        <end position="74"/>
    </location>
</feature>
<evidence type="ECO:0000313" key="5">
    <source>
        <dbReference type="Proteomes" id="UP000622638"/>
    </source>
</evidence>
<evidence type="ECO:0000256" key="1">
    <source>
        <dbReference type="SAM" id="Phobius"/>
    </source>
</evidence>
<reference evidence="2" key="1">
    <citation type="journal article" date="2014" name="Int. J. Syst. Evol. Microbiol.">
        <title>Complete genome of a new Firmicutes species belonging to the dominant human colonic microbiota ('Ruminococcus bicirculans') reveals two chromosomes and a selective capacity to utilize plant glucans.</title>
        <authorList>
            <consortium name="NISC Comparative Sequencing Program"/>
            <person name="Wegmann U."/>
            <person name="Louis P."/>
            <person name="Goesmann A."/>
            <person name="Henrissat B."/>
            <person name="Duncan S.H."/>
            <person name="Flint H.J."/>
        </authorList>
    </citation>
    <scope>NUCLEOTIDE SEQUENCE</scope>
    <source>
        <strain evidence="2">CGMCC 1.15931</strain>
    </source>
</reference>
<dbReference type="EMBL" id="WNKZ01000048">
    <property type="protein sequence ID" value="MTV54329.1"/>
    <property type="molecule type" value="Genomic_DNA"/>
</dbReference>
<keyword evidence="1" id="KW-0472">Membrane</keyword>
<accession>A0A6I3SZ15</accession>
<proteinExistence type="predicted"/>
<dbReference type="Proteomes" id="UP000430634">
    <property type="component" value="Unassembled WGS sequence"/>
</dbReference>
<dbReference type="EMBL" id="BMKG01000017">
    <property type="protein sequence ID" value="GGC12816.1"/>
    <property type="molecule type" value="Genomic_DNA"/>
</dbReference>
<dbReference type="AlphaFoldDB" id="A0A6I3SZ15"/>
<evidence type="ECO:0000313" key="3">
    <source>
        <dbReference type="EMBL" id="MTV54329.1"/>
    </source>
</evidence>
<keyword evidence="1" id="KW-1133">Transmembrane helix</keyword>
<evidence type="ECO:0000313" key="2">
    <source>
        <dbReference type="EMBL" id="GGC12816.1"/>
    </source>
</evidence>
<sequence>MPDGAVNPWGMLLPNQHLIAIAVLGGFVLFGFKLAEHFGRREQDKLPVGKYVVFVVTLLLTLPLLGGCVTAIYLMNGDKLSPILALQVGLTSPAIVQSLIIAAANSVSRQAPATRLRAVRPPAPSA</sequence>
<name>A0A6I3SZ15_9BURK</name>
<protein>
    <submittedName>
        <fullName evidence="3">Uncharacterized protein</fullName>
    </submittedName>
</protein>
<reference evidence="3 4" key="3">
    <citation type="submission" date="2019-11" db="EMBL/GenBank/DDBJ databases">
        <title>Type strains purchased from KCTC, JCM and DSMZ.</title>
        <authorList>
            <person name="Lu H."/>
        </authorList>
    </citation>
    <scope>NUCLEOTIDE SEQUENCE [LARGE SCALE GENOMIC DNA]</scope>
    <source>
        <strain evidence="3 4">KCTC 52429</strain>
    </source>
</reference>
<dbReference type="RefSeq" id="WP_155471627.1">
    <property type="nucleotide sequence ID" value="NZ_BMKG01000017.1"/>
</dbReference>
<reference evidence="2" key="4">
    <citation type="submission" date="2024-05" db="EMBL/GenBank/DDBJ databases">
        <authorList>
            <person name="Sun Q."/>
            <person name="Zhou Y."/>
        </authorList>
    </citation>
    <scope>NUCLEOTIDE SEQUENCE</scope>
    <source>
        <strain evidence="2">CGMCC 1.15931</strain>
    </source>
</reference>